<keyword evidence="3" id="KW-0255">Endonuclease</keyword>
<dbReference type="GO" id="GO:0004519">
    <property type="term" value="F:endonuclease activity"/>
    <property type="evidence" value="ECO:0007669"/>
    <property type="project" value="UniProtKB-KW"/>
</dbReference>
<dbReference type="RefSeq" id="WP_085470959.1">
    <property type="nucleotide sequence ID" value="NZ_VLJT01000048.1"/>
</dbReference>
<accession>A0A562DKD6</accession>
<dbReference type="PANTHER" id="PTHR35601:SF1">
    <property type="entry name" value="TOXIN RELE"/>
    <property type="match status" value="1"/>
</dbReference>
<reference evidence="3 4" key="1">
    <citation type="submission" date="2019-07" db="EMBL/GenBank/DDBJ databases">
        <title>Genome sequencing of lignin-degrading bacterial isolates.</title>
        <authorList>
            <person name="Gladden J."/>
        </authorList>
    </citation>
    <scope>NUCLEOTIDE SEQUENCE [LARGE SCALE GENOMIC DNA]</scope>
    <source>
        <strain evidence="3 4">J45</strain>
    </source>
</reference>
<name>A0A562DKD6_RHORH</name>
<dbReference type="Gene3D" id="3.30.2310.20">
    <property type="entry name" value="RelE-like"/>
    <property type="match status" value="1"/>
</dbReference>
<comment type="caution">
    <text evidence="3">The sequence shown here is derived from an EMBL/GenBank/DDBJ whole genome shotgun (WGS) entry which is preliminary data.</text>
</comment>
<proteinExistence type="inferred from homology"/>
<evidence type="ECO:0000313" key="4">
    <source>
        <dbReference type="Proteomes" id="UP000317573"/>
    </source>
</evidence>
<dbReference type="EMBL" id="VLJT01000048">
    <property type="protein sequence ID" value="TWH10006.1"/>
    <property type="molecule type" value="Genomic_DNA"/>
</dbReference>
<gene>
    <name evidence="3" type="ORF">L618_004800000030</name>
</gene>
<organism evidence="3 4">
    <name type="scientific">Rhodococcus rhodochrous J45</name>
    <dbReference type="NCBI Taxonomy" id="935266"/>
    <lineage>
        <taxon>Bacteria</taxon>
        <taxon>Bacillati</taxon>
        <taxon>Actinomycetota</taxon>
        <taxon>Actinomycetes</taxon>
        <taxon>Mycobacteriales</taxon>
        <taxon>Nocardiaceae</taxon>
        <taxon>Rhodococcus</taxon>
    </lineage>
</organism>
<evidence type="ECO:0000256" key="2">
    <source>
        <dbReference type="ARBA" id="ARBA00022649"/>
    </source>
</evidence>
<dbReference type="InterPro" id="IPR007712">
    <property type="entry name" value="RelE/ParE_toxin"/>
</dbReference>
<dbReference type="InterPro" id="IPR035093">
    <property type="entry name" value="RelE/ParE_toxin_dom_sf"/>
</dbReference>
<dbReference type="Pfam" id="PF05016">
    <property type="entry name" value="ParE_toxin"/>
    <property type="match status" value="1"/>
</dbReference>
<dbReference type="AlphaFoldDB" id="A0A562DKD6"/>
<dbReference type="PANTHER" id="PTHR35601">
    <property type="entry name" value="TOXIN RELE"/>
    <property type="match status" value="1"/>
</dbReference>
<protein>
    <submittedName>
        <fullName evidence="3">mRNA-degrading endonuclease RelE of RelBE toxin-antitoxin system</fullName>
    </submittedName>
</protein>
<comment type="similarity">
    <text evidence="1">Belongs to the RelE toxin family.</text>
</comment>
<dbReference type="SUPFAM" id="SSF143011">
    <property type="entry name" value="RelE-like"/>
    <property type="match status" value="1"/>
</dbReference>
<evidence type="ECO:0000256" key="1">
    <source>
        <dbReference type="ARBA" id="ARBA00006226"/>
    </source>
</evidence>
<keyword evidence="2" id="KW-1277">Toxin-antitoxin system</keyword>
<dbReference type="Proteomes" id="UP000317573">
    <property type="component" value="Unassembled WGS sequence"/>
</dbReference>
<sequence length="96" mass="10850">MSDNPAARPGPYHVEVASPARRDLGRLPPRIVHAVIEFISGPLADNPHRLSKPLRDDLEGLHSARRGDYRILLRIDDPNHTIVIVKIDHRAHAYRT</sequence>
<keyword evidence="3" id="KW-0378">Hydrolase</keyword>
<keyword evidence="3" id="KW-0540">Nuclease</keyword>
<evidence type="ECO:0000313" key="3">
    <source>
        <dbReference type="EMBL" id="TWH10006.1"/>
    </source>
</evidence>